<gene>
    <name evidence="1" type="ORF">S12H4_58986</name>
</gene>
<reference evidence="1" key="1">
    <citation type="journal article" date="2014" name="Front. Microbiol.">
        <title>High frequency of phylogenetically diverse reductive dehalogenase-homologous genes in deep subseafloor sedimentary metagenomes.</title>
        <authorList>
            <person name="Kawai M."/>
            <person name="Futagami T."/>
            <person name="Toyoda A."/>
            <person name="Takaki Y."/>
            <person name="Nishi S."/>
            <person name="Hori S."/>
            <person name="Arai W."/>
            <person name="Tsubouchi T."/>
            <person name="Morono Y."/>
            <person name="Uchiyama I."/>
            <person name="Ito T."/>
            <person name="Fujiyama A."/>
            <person name="Inagaki F."/>
            <person name="Takami H."/>
        </authorList>
    </citation>
    <scope>NUCLEOTIDE SEQUENCE</scope>
    <source>
        <strain evidence="1">Expedition CK06-06</strain>
    </source>
</reference>
<evidence type="ECO:0000313" key="1">
    <source>
        <dbReference type="EMBL" id="GAJ22698.1"/>
    </source>
</evidence>
<protein>
    <submittedName>
        <fullName evidence="1">Uncharacterized protein</fullName>
    </submittedName>
</protein>
<feature type="non-terminal residue" evidence="1">
    <location>
        <position position="169"/>
    </location>
</feature>
<proteinExistence type="predicted"/>
<organism evidence="1">
    <name type="scientific">marine sediment metagenome</name>
    <dbReference type="NCBI Taxonomy" id="412755"/>
    <lineage>
        <taxon>unclassified sequences</taxon>
        <taxon>metagenomes</taxon>
        <taxon>ecological metagenomes</taxon>
    </lineage>
</organism>
<accession>X1UYW2</accession>
<comment type="caution">
    <text evidence="1">The sequence shown here is derived from an EMBL/GenBank/DDBJ whole genome shotgun (WGS) entry which is preliminary data.</text>
</comment>
<dbReference type="EMBL" id="BARW01038432">
    <property type="protein sequence ID" value="GAJ22698.1"/>
    <property type="molecule type" value="Genomic_DNA"/>
</dbReference>
<name>X1UYW2_9ZZZZ</name>
<sequence>MHSRFPQPLEFPGTYTFSVDIITSPLIPYGVIGTLGNIPIAYVVGELPPLAGYVYQPMVYDTTTGEAFYSAELPVGIDGGHKVIVGIHWMNDGGQTATFTPTFELVDPDGISREVQTFTTVLSPSGSTGGQTGRSVELDKAGMWKIHAILEADGTLVAEETWNAIIVTV</sequence>
<dbReference type="AlphaFoldDB" id="X1UYW2"/>